<evidence type="ECO:0000256" key="3">
    <source>
        <dbReference type="ARBA" id="ARBA00022801"/>
    </source>
</evidence>
<gene>
    <name evidence="6" type="ORF">ASPFODRAFT_697569</name>
</gene>
<evidence type="ECO:0000256" key="2">
    <source>
        <dbReference type="ARBA" id="ARBA00022729"/>
    </source>
</evidence>
<dbReference type="PANTHER" id="PTHR33938:SF7">
    <property type="entry name" value="CARBOXYLIC ESTER HYDROLASE"/>
    <property type="match status" value="1"/>
</dbReference>
<name>A0A1M3U1N9_ASPLC</name>
<proteinExistence type="inferred from homology"/>
<dbReference type="VEuPathDB" id="FungiDB:ASPFODRAFT_697569"/>
<dbReference type="Pfam" id="PF07519">
    <property type="entry name" value="Tannase"/>
    <property type="match status" value="1"/>
</dbReference>
<dbReference type="GO" id="GO:0052689">
    <property type="term" value="F:carboxylic ester hydrolase activity"/>
    <property type="evidence" value="ECO:0007669"/>
    <property type="project" value="UniProtKB-KW"/>
</dbReference>
<accession>A0A1M3U1N9</accession>
<dbReference type="InterPro" id="IPR011118">
    <property type="entry name" value="Tannase/feruloyl_esterase"/>
</dbReference>
<organism evidence="6 7">
    <name type="scientific">Aspergillus luchuensis (strain CBS 106.47)</name>
    <dbReference type="NCBI Taxonomy" id="1137211"/>
    <lineage>
        <taxon>Eukaryota</taxon>
        <taxon>Fungi</taxon>
        <taxon>Dikarya</taxon>
        <taxon>Ascomycota</taxon>
        <taxon>Pezizomycotina</taxon>
        <taxon>Eurotiomycetes</taxon>
        <taxon>Eurotiomycetidae</taxon>
        <taxon>Eurotiales</taxon>
        <taxon>Aspergillaceae</taxon>
        <taxon>Aspergillus</taxon>
        <taxon>Aspergillus subgen. Circumdati</taxon>
    </lineage>
</organism>
<evidence type="ECO:0000313" key="6">
    <source>
        <dbReference type="EMBL" id="OJZ92918.1"/>
    </source>
</evidence>
<evidence type="ECO:0000313" key="7">
    <source>
        <dbReference type="Proteomes" id="UP000184063"/>
    </source>
</evidence>
<keyword evidence="1" id="KW-0719">Serine esterase</keyword>
<evidence type="ECO:0000256" key="5">
    <source>
        <dbReference type="RuleBase" id="RU361238"/>
    </source>
</evidence>
<keyword evidence="4" id="KW-1015">Disulfide bond</keyword>
<evidence type="ECO:0000256" key="1">
    <source>
        <dbReference type="ARBA" id="ARBA00022487"/>
    </source>
</evidence>
<comment type="similarity">
    <text evidence="5">Belongs to the tannase family.</text>
</comment>
<dbReference type="PANTHER" id="PTHR33938">
    <property type="entry name" value="FERULOYL ESTERASE B-RELATED"/>
    <property type="match status" value="1"/>
</dbReference>
<dbReference type="AlphaFoldDB" id="A0A1M3U1N9"/>
<keyword evidence="3 5" id="KW-0378">Hydrolase</keyword>
<keyword evidence="2" id="KW-0732">Signal</keyword>
<evidence type="ECO:0000256" key="4">
    <source>
        <dbReference type="ARBA" id="ARBA00023157"/>
    </source>
</evidence>
<sequence>MFPPVVEETMGYYPPPCELEQLMYQTIDACDALDGRTDGVVSRTGLCKLNFNLSSLYGIPYSCIVTSALTGYELAHNGTITAEGVAVVEAIENGLHGPNGPRAYLAL</sequence>
<protein>
    <recommendedName>
        <fullName evidence="5">Carboxylic ester hydrolase</fullName>
        <ecNumber evidence="5">3.1.1.-</ecNumber>
    </recommendedName>
</protein>
<dbReference type="EMBL" id="KV878236">
    <property type="protein sequence ID" value="OJZ92918.1"/>
    <property type="molecule type" value="Genomic_DNA"/>
</dbReference>
<dbReference type="EC" id="3.1.1.-" evidence="5"/>
<dbReference type="Proteomes" id="UP000184063">
    <property type="component" value="Unassembled WGS sequence"/>
</dbReference>
<reference evidence="7" key="1">
    <citation type="journal article" date="2017" name="Genome Biol.">
        <title>Comparative genomics reveals high biological diversity and specific adaptations in the industrially and medically important fungal genus Aspergillus.</title>
        <authorList>
            <person name="de Vries R.P."/>
            <person name="Riley R."/>
            <person name="Wiebenga A."/>
            <person name="Aguilar-Osorio G."/>
            <person name="Amillis S."/>
            <person name="Uchima C.A."/>
            <person name="Anderluh G."/>
            <person name="Asadollahi M."/>
            <person name="Askin M."/>
            <person name="Barry K."/>
            <person name="Battaglia E."/>
            <person name="Bayram O."/>
            <person name="Benocci T."/>
            <person name="Braus-Stromeyer S.A."/>
            <person name="Caldana C."/>
            <person name="Canovas D."/>
            <person name="Cerqueira G.C."/>
            <person name="Chen F."/>
            <person name="Chen W."/>
            <person name="Choi C."/>
            <person name="Clum A."/>
            <person name="Dos Santos R.A."/>
            <person name="Damasio A.R."/>
            <person name="Diallinas G."/>
            <person name="Emri T."/>
            <person name="Fekete E."/>
            <person name="Flipphi M."/>
            <person name="Freyberg S."/>
            <person name="Gallo A."/>
            <person name="Gournas C."/>
            <person name="Habgood R."/>
            <person name="Hainaut M."/>
            <person name="Harispe M.L."/>
            <person name="Henrissat B."/>
            <person name="Hilden K.S."/>
            <person name="Hope R."/>
            <person name="Hossain A."/>
            <person name="Karabika E."/>
            <person name="Karaffa L."/>
            <person name="Karanyi Z."/>
            <person name="Krasevec N."/>
            <person name="Kuo A."/>
            <person name="Kusch H."/>
            <person name="LaButti K."/>
            <person name="Lagendijk E.L."/>
            <person name="Lapidus A."/>
            <person name="Levasseur A."/>
            <person name="Lindquist E."/>
            <person name="Lipzen A."/>
            <person name="Logrieco A.F."/>
            <person name="MacCabe A."/>
            <person name="Maekelae M.R."/>
            <person name="Malavazi I."/>
            <person name="Melin P."/>
            <person name="Meyer V."/>
            <person name="Mielnichuk N."/>
            <person name="Miskei M."/>
            <person name="Molnar A.P."/>
            <person name="Mule G."/>
            <person name="Ngan C.Y."/>
            <person name="Orejas M."/>
            <person name="Orosz E."/>
            <person name="Ouedraogo J.P."/>
            <person name="Overkamp K.M."/>
            <person name="Park H.-S."/>
            <person name="Perrone G."/>
            <person name="Piumi F."/>
            <person name="Punt P.J."/>
            <person name="Ram A.F."/>
            <person name="Ramon A."/>
            <person name="Rauscher S."/>
            <person name="Record E."/>
            <person name="Riano-Pachon D.M."/>
            <person name="Robert V."/>
            <person name="Roehrig J."/>
            <person name="Ruller R."/>
            <person name="Salamov A."/>
            <person name="Salih N.S."/>
            <person name="Samson R.A."/>
            <person name="Sandor E."/>
            <person name="Sanguinetti M."/>
            <person name="Schuetze T."/>
            <person name="Sepcic K."/>
            <person name="Shelest E."/>
            <person name="Sherlock G."/>
            <person name="Sophianopoulou V."/>
            <person name="Squina F.M."/>
            <person name="Sun H."/>
            <person name="Susca A."/>
            <person name="Todd R.B."/>
            <person name="Tsang A."/>
            <person name="Unkles S.E."/>
            <person name="van de Wiele N."/>
            <person name="van Rossen-Uffink D."/>
            <person name="Oliveira J.V."/>
            <person name="Vesth T.C."/>
            <person name="Visser J."/>
            <person name="Yu J.-H."/>
            <person name="Zhou M."/>
            <person name="Andersen M.R."/>
            <person name="Archer D.B."/>
            <person name="Baker S.E."/>
            <person name="Benoit I."/>
            <person name="Brakhage A.A."/>
            <person name="Braus G.H."/>
            <person name="Fischer R."/>
            <person name="Frisvad J.C."/>
            <person name="Goldman G.H."/>
            <person name="Houbraken J."/>
            <person name="Oakley B."/>
            <person name="Pocsi I."/>
            <person name="Scazzocchio C."/>
            <person name="Seiboth B."/>
            <person name="vanKuyk P.A."/>
            <person name="Wortman J."/>
            <person name="Dyer P.S."/>
            <person name="Grigoriev I.V."/>
        </authorList>
    </citation>
    <scope>NUCLEOTIDE SEQUENCE [LARGE SCALE GENOMIC DNA]</scope>
    <source>
        <strain evidence="7">CBS 106.47</strain>
    </source>
</reference>